<proteinExistence type="predicted"/>
<accession>A0A1H7Y5G9</accession>
<name>A0A1H7Y5G9_9PAST</name>
<gene>
    <name evidence="2" type="ORF">QJT92_07990</name>
    <name evidence="3" type="ORF">SAMN05444853_11648</name>
</gene>
<dbReference type="AlphaFoldDB" id="A0A1H7Y5G9"/>
<organism evidence="3 4">
    <name type="scientific">Phocoenobacter skyensis</name>
    <dbReference type="NCBI Taxonomy" id="97481"/>
    <lineage>
        <taxon>Bacteria</taxon>
        <taxon>Pseudomonadati</taxon>
        <taxon>Pseudomonadota</taxon>
        <taxon>Gammaproteobacteria</taxon>
        <taxon>Pasteurellales</taxon>
        <taxon>Pasteurellaceae</taxon>
        <taxon>Phocoenobacter</taxon>
    </lineage>
</organism>
<evidence type="ECO:0000313" key="2">
    <source>
        <dbReference type="EMBL" id="MDP8085858.1"/>
    </source>
</evidence>
<keyword evidence="5" id="KW-1185">Reference proteome</keyword>
<dbReference type="Proteomes" id="UP000198883">
    <property type="component" value="Unassembled WGS sequence"/>
</dbReference>
<dbReference type="EMBL" id="FOBN01000016">
    <property type="protein sequence ID" value="SEM41380.1"/>
    <property type="molecule type" value="Genomic_DNA"/>
</dbReference>
<dbReference type="InterPro" id="IPR032774">
    <property type="entry name" value="WG_beta_rep"/>
</dbReference>
<evidence type="ECO:0000313" key="5">
    <source>
        <dbReference type="Proteomes" id="UP001224812"/>
    </source>
</evidence>
<dbReference type="PANTHER" id="PTHR37841">
    <property type="entry name" value="GLR2918 PROTEIN"/>
    <property type="match status" value="1"/>
</dbReference>
<keyword evidence="1" id="KW-0732">Signal</keyword>
<evidence type="ECO:0000256" key="1">
    <source>
        <dbReference type="SAM" id="SignalP"/>
    </source>
</evidence>
<dbReference type="EMBL" id="JASAVS010000017">
    <property type="protein sequence ID" value="MDP8085858.1"/>
    <property type="molecule type" value="Genomic_DNA"/>
</dbReference>
<feature type="signal peptide" evidence="1">
    <location>
        <begin position="1"/>
        <end position="19"/>
    </location>
</feature>
<reference evidence="4" key="1">
    <citation type="submission" date="2016-10" db="EMBL/GenBank/DDBJ databases">
        <authorList>
            <person name="Varghese N."/>
            <person name="Submissions S."/>
        </authorList>
    </citation>
    <scope>NUCLEOTIDE SEQUENCE [LARGE SCALE GENOMIC DNA]</scope>
    <source>
        <strain evidence="4">DSM 24204</strain>
    </source>
</reference>
<reference evidence="3" key="2">
    <citation type="submission" date="2016-10" db="EMBL/GenBank/DDBJ databases">
        <authorList>
            <person name="de Groot N.N."/>
        </authorList>
    </citation>
    <scope>NUCLEOTIDE SEQUENCE [LARGE SCALE GENOMIC DNA]</scope>
    <source>
        <strain evidence="3">DSM 24204</strain>
    </source>
</reference>
<sequence length="608" mass="70291">MKKLLLTTLMLSAISVSQATIFLPYEDIDSIDDHLVVYKNNQIGVLDKAGKLMTPLMDGEIIAIFDDVIISRTENKVTFTDNDGKVVLETNHRFIDIYDDKLVQLKDHDNWEYYLVDHKGNKVEVNKNDVIYKNRKIENKDYNKYALIDTTTNKVLVPVGKYKEIRKFNKFDLAEVKKGYDKLGFIDLNGQEVVPCLYSNFRVLDMGYIAFETQQRLWGIMDKTGKIILKAQYDEIKNYNYSAFSKDIALIRLDNREGFLDKNLTEIIPPKYQDIGLVDRTKDLVELKLNGKTKIINREFKELFVNNNYDDIAGDYDFKDLLEVKKGELYGLFTKEGKEIIPVKYPYISKMEGGFIKVATADSLYGAYDTTGKVIAPAIYKRLWFSPPMFFYELNDKDKGRMDLAGNKINLAEYEKGFVLSSNLLAVKKEKGNWGLIDNNKRTVLDFDYESMRYLSDDKLLFRKKTLFGLGKVSDWGVMDFKGNVVTEPSFTIYKSVNRRFIPDNLLTISTKAFNVGFLDKETGKIAIEPKYNELLNGFTEKEQQYLFVKSNDGIGALNLTQRKEIVPPKYDNLKMLDNDFFVAYKGSIWSVYDNKGKKLYERKTITK</sequence>
<evidence type="ECO:0000313" key="4">
    <source>
        <dbReference type="Proteomes" id="UP000198883"/>
    </source>
</evidence>
<dbReference type="Pfam" id="PF14903">
    <property type="entry name" value="WG_beta_rep"/>
    <property type="match status" value="7"/>
</dbReference>
<dbReference type="RefSeq" id="WP_090922296.1">
    <property type="nucleotide sequence ID" value="NZ_CP016180.1"/>
</dbReference>
<reference evidence="2 5" key="3">
    <citation type="journal article" date="2023" name="Front. Microbiol.">
        <title>Phylogeography and host specificity of Pasteurellaceae pathogenic to sea-farmed fish in the north-east Atlantic.</title>
        <authorList>
            <person name="Gulla S."/>
            <person name="Colquhoun D.J."/>
            <person name="Olsen A.B."/>
            <person name="Spilsberg B."/>
            <person name="Lagesen K."/>
            <person name="Aakesson C.P."/>
            <person name="Strom S."/>
            <person name="Manji F."/>
            <person name="Birkbeck T.H."/>
            <person name="Nilsen H.K."/>
        </authorList>
    </citation>
    <scope>NUCLEOTIDE SEQUENCE [LARGE SCALE GENOMIC DNA]</scope>
    <source>
        <strain evidence="2 5">VIO11850</strain>
    </source>
</reference>
<dbReference type="PANTHER" id="PTHR37841:SF1">
    <property type="entry name" value="DUF3298 DOMAIN-CONTAINING PROTEIN"/>
    <property type="match status" value="1"/>
</dbReference>
<evidence type="ECO:0000313" key="3">
    <source>
        <dbReference type="EMBL" id="SEM41380.1"/>
    </source>
</evidence>
<dbReference type="STRING" id="97481.SAMN05444853_11648"/>
<protein>
    <submittedName>
        <fullName evidence="3">WG containing repeat-containing protein</fullName>
    </submittedName>
    <submittedName>
        <fullName evidence="2">WG repeat-containing protein</fullName>
    </submittedName>
</protein>
<dbReference type="GeneID" id="83544219"/>
<dbReference type="OrthoDB" id="8176121at2"/>
<feature type="chain" id="PRO_5011565214" evidence="1">
    <location>
        <begin position="20"/>
        <end position="608"/>
    </location>
</feature>
<dbReference type="Proteomes" id="UP001224812">
    <property type="component" value="Unassembled WGS sequence"/>
</dbReference>